<protein>
    <recommendedName>
        <fullName evidence="3">Guanylate cyclase domain-containing protein</fullName>
    </recommendedName>
</protein>
<dbReference type="PROSITE" id="PS50125">
    <property type="entry name" value="GUANYLATE_CYCLASE_2"/>
    <property type="match status" value="1"/>
</dbReference>
<keyword evidence="5" id="KW-1185">Reference proteome</keyword>
<dbReference type="SUPFAM" id="SSF56436">
    <property type="entry name" value="C-type lectin-like"/>
    <property type="match status" value="1"/>
</dbReference>
<dbReference type="Gene3D" id="3.90.1580.10">
    <property type="entry name" value="paralog of FGE (formylglycine-generating enzyme)"/>
    <property type="match status" value="1"/>
</dbReference>
<keyword evidence="2" id="KW-0812">Transmembrane</keyword>
<feature type="transmembrane region" description="Helical" evidence="2">
    <location>
        <begin position="204"/>
        <end position="225"/>
    </location>
</feature>
<dbReference type="KEGG" id="bic:LMTR13_29490"/>
<keyword evidence="2" id="KW-0472">Membrane</keyword>
<dbReference type="STRING" id="1274631.LMTR13_29490"/>
<reference evidence="4 5" key="1">
    <citation type="submission" date="2016-07" db="EMBL/GenBank/DDBJ databases">
        <title>Complete genome sequence of Bradyrhizobium icense LMTR 13T, a potential inoculant strain isolated from lima bean (Phaseolus lunatus) in Peru.</title>
        <authorList>
            <person name="Ormeno-Orrillo E."/>
            <person name="Duran D."/>
            <person name="Rogel M.A."/>
            <person name="Rey L."/>
            <person name="Imperial J."/>
            <person name="Ruiz-Argueso T."/>
            <person name="Martinez-Romero E."/>
        </authorList>
    </citation>
    <scope>NUCLEOTIDE SEQUENCE [LARGE SCALE GENOMIC DNA]</scope>
    <source>
        <strain evidence="4 5">LMTR 13</strain>
    </source>
</reference>
<evidence type="ECO:0000313" key="5">
    <source>
        <dbReference type="Proteomes" id="UP000092839"/>
    </source>
</evidence>
<dbReference type="InterPro" id="IPR001054">
    <property type="entry name" value="A/G_cyclase"/>
</dbReference>
<feature type="region of interest" description="Disordered" evidence="1">
    <location>
        <begin position="1"/>
        <end position="20"/>
    </location>
</feature>
<dbReference type="Gene3D" id="3.30.70.1230">
    <property type="entry name" value="Nucleotide cyclase"/>
    <property type="match status" value="1"/>
</dbReference>
<dbReference type="Pfam" id="PF03781">
    <property type="entry name" value="FGE-sulfatase"/>
    <property type="match status" value="1"/>
</dbReference>
<evidence type="ECO:0000256" key="1">
    <source>
        <dbReference type="SAM" id="MobiDB-lite"/>
    </source>
</evidence>
<feature type="compositionally biased region" description="Pro residues" evidence="1">
    <location>
        <begin position="288"/>
        <end position="300"/>
    </location>
</feature>
<dbReference type="InterPro" id="IPR005532">
    <property type="entry name" value="SUMF_dom"/>
</dbReference>
<evidence type="ECO:0000259" key="3">
    <source>
        <dbReference type="PROSITE" id="PS50125"/>
    </source>
</evidence>
<name>A0A1B1ULK0_9BRAD</name>
<evidence type="ECO:0000313" key="4">
    <source>
        <dbReference type="EMBL" id="ANW03661.1"/>
    </source>
</evidence>
<dbReference type="PANTHER" id="PTHR23150">
    <property type="entry name" value="SULFATASE MODIFYING FACTOR 1, 2"/>
    <property type="match status" value="1"/>
</dbReference>
<feature type="compositionally biased region" description="Low complexity" evidence="1">
    <location>
        <begin position="266"/>
        <end position="281"/>
    </location>
</feature>
<dbReference type="PANTHER" id="PTHR23150:SF35">
    <property type="entry name" value="BLL6746 PROTEIN"/>
    <property type="match status" value="1"/>
</dbReference>
<dbReference type="CDD" id="cd07302">
    <property type="entry name" value="CHD"/>
    <property type="match status" value="1"/>
</dbReference>
<accession>A0A1B1ULK0</accession>
<dbReference type="GO" id="GO:0120147">
    <property type="term" value="F:formylglycine-generating oxidase activity"/>
    <property type="evidence" value="ECO:0007669"/>
    <property type="project" value="TreeGrafter"/>
</dbReference>
<dbReference type="InterPro" id="IPR029787">
    <property type="entry name" value="Nucleotide_cyclase"/>
</dbReference>
<dbReference type="GO" id="GO:0004016">
    <property type="term" value="F:adenylate cyclase activity"/>
    <property type="evidence" value="ECO:0007669"/>
    <property type="project" value="UniProtKB-ARBA"/>
</dbReference>
<feature type="region of interest" description="Disordered" evidence="1">
    <location>
        <begin position="236"/>
        <end position="309"/>
    </location>
</feature>
<dbReference type="GO" id="GO:0009190">
    <property type="term" value="P:cyclic nucleotide biosynthetic process"/>
    <property type="evidence" value="ECO:0007669"/>
    <property type="project" value="InterPro"/>
</dbReference>
<dbReference type="Pfam" id="PF00211">
    <property type="entry name" value="Guanylate_cyc"/>
    <property type="match status" value="1"/>
</dbReference>
<dbReference type="Proteomes" id="UP000092839">
    <property type="component" value="Chromosome"/>
</dbReference>
<dbReference type="AlphaFoldDB" id="A0A1B1ULK0"/>
<sequence length="533" mass="58395">MAQIRDIKSGRPGERSPEPMPRRLAAIVAGDISGYSRLMQIDEEGTHNRVKRIERDLIEPSIREHHGRLVKTTGDGFIAIFDSPVEAVRSSIVIQQNLVGRNASLPKHHWIEYRIGVNLGDVIIETDDVYGDGVNIATRLEGIARAGEVYISGGIYEQIKHKLVCGYESLGDRKVKNITDPVRVYRVLPDPSALQEVRSRRERILILLLFLAIATIAGGTLWYMFAQPRKATDQASAPVSSPVEAPKAPAPAAKQQAPQPQPSPSVAPAQQQAAPRPESSPMTKQAAPLPPPASPAPETPPTTQAAAPVREPEMISLRGGSFAMGSNEEVSEKPVRQVTVKPFAMGKFPVSVREWNACAAAGACGFTATGKEDAPVTNVSWSDARQYVEWLAETTRKPYRLPSEAEWEYAARGGTQTRYWWGDQFQSGMVNCRNCSDIPASEQPVKVGSLKPNPFGLFDMGGGVDQWVEDCWHKNYQGAPADGSAWVENACSSRVIRSGSWRKDSTYARTSNRGSYDTNVRYPTHGFRVALSP</sequence>
<dbReference type="EMBL" id="CP016428">
    <property type="protein sequence ID" value="ANW03661.1"/>
    <property type="molecule type" value="Genomic_DNA"/>
</dbReference>
<keyword evidence="2" id="KW-1133">Transmembrane helix</keyword>
<feature type="compositionally biased region" description="Low complexity" evidence="1">
    <location>
        <begin position="236"/>
        <end position="258"/>
    </location>
</feature>
<dbReference type="InterPro" id="IPR016187">
    <property type="entry name" value="CTDL_fold"/>
</dbReference>
<dbReference type="InterPro" id="IPR051043">
    <property type="entry name" value="Sulfatase_Mod_Factor_Kinase"/>
</dbReference>
<proteinExistence type="predicted"/>
<feature type="domain" description="Guanylate cyclase" evidence="3">
    <location>
        <begin position="26"/>
        <end position="141"/>
    </location>
</feature>
<dbReference type="GO" id="GO:0035556">
    <property type="term" value="P:intracellular signal transduction"/>
    <property type="evidence" value="ECO:0007669"/>
    <property type="project" value="InterPro"/>
</dbReference>
<organism evidence="4 5">
    <name type="scientific">Bradyrhizobium icense</name>
    <dbReference type="NCBI Taxonomy" id="1274631"/>
    <lineage>
        <taxon>Bacteria</taxon>
        <taxon>Pseudomonadati</taxon>
        <taxon>Pseudomonadota</taxon>
        <taxon>Alphaproteobacteria</taxon>
        <taxon>Hyphomicrobiales</taxon>
        <taxon>Nitrobacteraceae</taxon>
        <taxon>Bradyrhizobium</taxon>
    </lineage>
</organism>
<gene>
    <name evidence="4" type="ORF">LMTR13_29490</name>
</gene>
<dbReference type="SUPFAM" id="SSF55073">
    <property type="entry name" value="Nucleotide cyclase"/>
    <property type="match status" value="1"/>
</dbReference>
<evidence type="ECO:0000256" key="2">
    <source>
        <dbReference type="SAM" id="Phobius"/>
    </source>
</evidence>
<dbReference type="RefSeq" id="WP_065730833.1">
    <property type="nucleotide sequence ID" value="NZ_CP016428.1"/>
</dbReference>
<dbReference type="InterPro" id="IPR042095">
    <property type="entry name" value="SUMF_sf"/>
</dbReference>
<dbReference type="OrthoDB" id="9768004at2"/>